<name>A0ABU0MCB9_9HYPH</name>
<comment type="caution">
    <text evidence="9">The sequence shown here is derived from an EMBL/GenBank/DDBJ whole genome shotgun (WGS) entry which is preliminary data.</text>
</comment>
<dbReference type="Pfam" id="PF07886">
    <property type="entry name" value="BA14K"/>
    <property type="match status" value="1"/>
</dbReference>
<evidence type="ECO:0000256" key="6">
    <source>
        <dbReference type="ARBA" id="ARBA00025321"/>
    </source>
</evidence>
<feature type="signal peptide" evidence="8">
    <location>
        <begin position="1"/>
        <end position="24"/>
    </location>
</feature>
<gene>
    <name evidence="9" type="ORF">QO015_004212</name>
</gene>
<dbReference type="EMBL" id="JAUSWJ010000001">
    <property type="protein sequence ID" value="MDQ0518599.1"/>
    <property type="molecule type" value="Genomic_DNA"/>
</dbReference>
<keyword evidence="9" id="KW-0251">Elongation factor</keyword>
<evidence type="ECO:0000256" key="3">
    <source>
        <dbReference type="ARBA" id="ARBA00020552"/>
    </source>
</evidence>
<feature type="compositionally biased region" description="Gly residues" evidence="7">
    <location>
        <begin position="57"/>
        <end position="71"/>
    </location>
</feature>
<protein>
    <recommendedName>
        <fullName evidence="3">Lectin-like protein BA14k</fullName>
    </recommendedName>
</protein>
<feature type="compositionally biased region" description="Pro residues" evidence="7">
    <location>
        <begin position="72"/>
        <end position="82"/>
    </location>
</feature>
<evidence type="ECO:0000256" key="7">
    <source>
        <dbReference type="SAM" id="MobiDB-lite"/>
    </source>
</evidence>
<dbReference type="InterPro" id="IPR012413">
    <property type="entry name" value="BA14K"/>
</dbReference>
<feature type="region of interest" description="Disordered" evidence="7">
    <location>
        <begin position="42"/>
        <end position="82"/>
    </location>
</feature>
<dbReference type="Proteomes" id="UP001223743">
    <property type="component" value="Unassembled WGS sequence"/>
</dbReference>
<keyword evidence="10" id="KW-1185">Reference proteome</keyword>
<comment type="function">
    <text evidence="6">Has immunoglobulin-binding and hemagglutination properties, and can bind to mannose. Essential for virulence. May be involved in LPS biosynthesis or polysaccharide transport.</text>
</comment>
<keyword evidence="5" id="KW-0430">Lectin</keyword>
<organism evidence="9 10">
    <name type="scientific">Kaistia geumhonensis</name>
    <dbReference type="NCBI Taxonomy" id="410839"/>
    <lineage>
        <taxon>Bacteria</taxon>
        <taxon>Pseudomonadati</taxon>
        <taxon>Pseudomonadota</taxon>
        <taxon>Alphaproteobacteria</taxon>
        <taxon>Hyphomicrobiales</taxon>
        <taxon>Kaistiaceae</taxon>
        <taxon>Kaistia</taxon>
    </lineage>
</organism>
<comment type="subcellular location">
    <subcellularLocation>
        <location evidence="1">Membrane</location>
        <topology evidence="1">Single-pass membrane protein</topology>
    </subcellularLocation>
</comment>
<evidence type="ECO:0000313" key="9">
    <source>
        <dbReference type="EMBL" id="MDQ0518599.1"/>
    </source>
</evidence>
<proteinExistence type="inferred from homology"/>
<evidence type="ECO:0000256" key="4">
    <source>
        <dbReference type="ARBA" id="ARBA00022475"/>
    </source>
</evidence>
<accession>A0ABU0MCB9</accession>
<reference evidence="9 10" key="1">
    <citation type="submission" date="2023-07" db="EMBL/GenBank/DDBJ databases">
        <title>Genomic Encyclopedia of Type Strains, Phase IV (KMG-IV): sequencing the most valuable type-strain genomes for metagenomic binning, comparative biology and taxonomic classification.</title>
        <authorList>
            <person name="Goeker M."/>
        </authorList>
    </citation>
    <scope>NUCLEOTIDE SEQUENCE [LARGE SCALE GENOMIC DNA]</scope>
    <source>
        <strain evidence="9 10">B1-1</strain>
    </source>
</reference>
<dbReference type="GO" id="GO:0003746">
    <property type="term" value="F:translation elongation factor activity"/>
    <property type="evidence" value="ECO:0007669"/>
    <property type="project" value="UniProtKB-KW"/>
</dbReference>
<dbReference type="RefSeq" id="WP_266284196.1">
    <property type="nucleotide sequence ID" value="NZ_JAPKNF010000004.1"/>
</dbReference>
<keyword evidence="8" id="KW-0732">Signal</keyword>
<evidence type="ECO:0000256" key="5">
    <source>
        <dbReference type="ARBA" id="ARBA00022734"/>
    </source>
</evidence>
<evidence type="ECO:0000256" key="2">
    <source>
        <dbReference type="ARBA" id="ARBA00010270"/>
    </source>
</evidence>
<evidence type="ECO:0000313" key="10">
    <source>
        <dbReference type="Proteomes" id="UP001223743"/>
    </source>
</evidence>
<keyword evidence="4" id="KW-0472">Membrane</keyword>
<sequence length="176" mass="18796">MLRAMKTVVATGLSAAMLIGSALAGASTASAQSTTRSAGSYDVAQNWNNGRHHRGPGWQGGPRGPGWQGGPPRGPGWNRPPPPRYGYRHPGWRGPGYYYRPGYQGRYYYNNYNAALAAGVFGLAAGAIIGGAAANAQANNNTNAYIAYCSQRYRSFNPATGTYTGYDGLQHRCVMR</sequence>
<keyword evidence="4" id="KW-1003">Cell membrane</keyword>
<feature type="chain" id="PRO_5047100189" description="Lectin-like protein BA14k" evidence="8">
    <location>
        <begin position="25"/>
        <end position="176"/>
    </location>
</feature>
<keyword evidence="9" id="KW-0648">Protein biosynthesis</keyword>
<evidence type="ECO:0000256" key="1">
    <source>
        <dbReference type="ARBA" id="ARBA00004167"/>
    </source>
</evidence>
<evidence type="ECO:0000256" key="8">
    <source>
        <dbReference type="SAM" id="SignalP"/>
    </source>
</evidence>
<comment type="similarity">
    <text evidence="2">Belongs to the BA14k family.</text>
</comment>